<evidence type="ECO:0000313" key="2">
    <source>
        <dbReference type="Proteomes" id="UP001595962"/>
    </source>
</evidence>
<keyword evidence="2" id="KW-1185">Reference proteome</keyword>
<evidence type="ECO:0000313" key="1">
    <source>
        <dbReference type="EMBL" id="MFC4654729.1"/>
    </source>
</evidence>
<dbReference type="RefSeq" id="WP_377332797.1">
    <property type="nucleotide sequence ID" value="NZ_JBHSGB010000006.1"/>
</dbReference>
<name>A0ABV9JKG3_9GAMM</name>
<dbReference type="EMBL" id="JBHSGB010000006">
    <property type="protein sequence ID" value="MFC4654729.1"/>
    <property type="molecule type" value="Genomic_DNA"/>
</dbReference>
<accession>A0ABV9JKG3</accession>
<organism evidence="1 2">
    <name type="scientific">Rheinheimera marina</name>
    <dbReference type="NCBI Taxonomy" id="1774958"/>
    <lineage>
        <taxon>Bacteria</taxon>
        <taxon>Pseudomonadati</taxon>
        <taxon>Pseudomonadota</taxon>
        <taxon>Gammaproteobacteria</taxon>
        <taxon>Chromatiales</taxon>
        <taxon>Chromatiaceae</taxon>
        <taxon>Rheinheimera</taxon>
    </lineage>
</organism>
<gene>
    <name evidence="1" type="ORF">ACFO3I_06800</name>
</gene>
<dbReference type="Proteomes" id="UP001595962">
    <property type="component" value="Unassembled WGS sequence"/>
</dbReference>
<proteinExistence type="predicted"/>
<protein>
    <submittedName>
        <fullName evidence="1">Uncharacterized protein</fullName>
    </submittedName>
</protein>
<comment type="caution">
    <text evidence="1">The sequence shown here is derived from an EMBL/GenBank/DDBJ whole genome shotgun (WGS) entry which is preliminary data.</text>
</comment>
<reference evidence="2" key="1">
    <citation type="journal article" date="2019" name="Int. J. Syst. Evol. Microbiol.">
        <title>The Global Catalogue of Microorganisms (GCM) 10K type strain sequencing project: providing services to taxonomists for standard genome sequencing and annotation.</title>
        <authorList>
            <consortium name="The Broad Institute Genomics Platform"/>
            <consortium name="The Broad Institute Genome Sequencing Center for Infectious Disease"/>
            <person name="Wu L."/>
            <person name="Ma J."/>
        </authorList>
    </citation>
    <scope>NUCLEOTIDE SEQUENCE [LARGE SCALE GENOMIC DNA]</scope>
    <source>
        <strain evidence="2">DT28</strain>
    </source>
</reference>
<sequence length="87" mass="10480">MHQGTNWQFEQLTQMHQRITALQQLASHPELVVLYQGRAWRHRDFLELSLRFALMAKHLGHDVSLYELWFARQAAWFCHYGLDWRSA</sequence>